<evidence type="ECO:0000256" key="1">
    <source>
        <dbReference type="SAM" id="Phobius"/>
    </source>
</evidence>
<evidence type="ECO:0000313" key="2">
    <source>
        <dbReference type="EMBL" id="MBB6429459.1"/>
    </source>
</evidence>
<dbReference type="AlphaFoldDB" id="A0A7X0H7X3"/>
<name>A0A7X0H7X3_9BACT</name>
<gene>
    <name evidence="2" type="ORF">HNQ40_001265</name>
</gene>
<proteinExistence type="predicted"/>
<accession>A0A7X0H7X3</accession>
<keyword evidence="1" id="KW-0472">Membrane</keyword>
<sequence length="301" mass="32022">MMCFPPIESSVLGLAPWWSSALSSDLGVRCAVIAGVGALLLAVALRAGWMLWRTRPVAVRRSTLRQRLAGESGTATVEFVLVFVPALGISLILLQTVLMFSGNLFVHYGAFVATRSAIVEAPRGALGGGGYLADDNDPAYNRARRAAAFALAPVSGRENSGGGGDAVAFEAGLQAYFTAYGEDAPAWVDRLAAERLSYALTHTTLDLYETRVGENGEVILDKQTQPFGDNRVDFGPKDPVTVGVSHRLHLSIPYASALFADGTHQTVGGETAYSVVTATSTMSLEGYDVNLPELPEVEREQ</sequence>
<comment type="caution">
    <text evidence="2">The sequence shown here is derived from an EMBL/GenBank/DDBJ whole genome shotgun (WGS) entry which is preliminary data.</text>
</comment>
<keyword evidence="1" id="KW-1133">Transmembrane helix</keyword>
<evidence type="ECO:0008006" key="4">
    <source>
        <dbReference type="Google" id="ProtNLM"/>
    </source>
</evidence>
<dbReference type="EMBL" id="JACHGY010000001">
    <property type="protein sequence ID" value="MBB6429459.1"/>
    <property type="molecule type" value="Genomic_DNA"/>
</dbReference>
<feature type="transmembrane region" description="Helical" evidence="1">
    <location>
        <begin position="26"/>
        <end position="52"/>
    </location>
</feature>
<evidence type="ECO:0000313" key="3">
    <source>
        <dbReference type="Proteomes" id="UP000541810"/>
    </source>
</evidence>
<feature type="transmembrane region" description="Helical" evidence="1">
    <location>
        <begin position="73"/>
        <end position="94"/>
    </location>
</feature>
<organism evidence="2 3">
    <name type="scientific">Algisphaera agarilytica</name>
    <dbReference type="NCBI Taxonomy" id="1385975"/>
    <lineage>
        <taxon>Bacteria</taxon>
        <taxon>Pseudomonadati</taxon>
        <taxon>Planctomycetota</taxon>
        <taxon>Phycisphaerae</taxon>
        <taxon>Phycisphaerales</taxon>
        <taxon>Phycisphaeraceae</taxon>
        <taxon>Algisphaera</taxon>
    </lineage>
</organism>
<protein>
    <recommendedName>
        <fullName evidence="4">TadE-like protein</fullName>
    </recommendedName>
</protein>
<dbReference type="Proteomes" id="UP000541810">
    <property type="component" value="Unassembled WGS sequence"/>
</dbReference>
<keyword evidence="1" id="KW-0812">Transmembrane</keyword>
<reference evidence="2 3" key="1">
    <citation type="submission" date="2020-08" db="EMBL/GenBank/DDBJ databases">
        <title>Genomic Encyclopedia of Type Strains, Phase IV (KMG-IV): sequencing the most valuable type-strain genomes for metagenomic binning, comparative biology and taxonomic classification.</title>
        <authorList>
            <person name="Goeker M."/>
        </authorList>
    </citation>
    <scope>NUCLEOTIDE SEQUENCE [LARGE SCALE GENOMIC DNA]</scope>
    <source>
        <strain evidence="2 3">DSM 103725</strain>
    </source>
</reference>
<keyword evidence="3" id="KW-1185">Reference proteome</keyword>